<organism evidence="2 3">
    <name type="scientific">Chitinophaga silvisoli</name>
    <dbReference type="NCBI Taxonomy" id="2291814"/>
    <lineage>
        <taxon>Bacteria</taxon>
        <taxon>Pseudomonadati</taxon>
        <taxon>Bacteroidota</taxon>
        <taxon>Chitinophagia</taxon>
        <taxon>Chitinophagales</taxon>
        <taxon>Chitinophagaceae</taxon>
        <taxon>Chitinophaga</taxon>
    </lineage>
</organism>
<keyword evidence="3" id="KW-1185">Reference proteome</keyword>
<keyword evidence="1" id="KW-1133">Transmembrane helix</keyword>
<keyword evidence="1" id="KW-0812">Transmembrane</keyword>
<evidence type="ECO:0000256" key="1">
    <source>
        <dbReference type="SAM" id="Phobius"/>
    </source>
</evidence>
<accession>A0A3E1P2K1</accession>
<comment type="caution">
    <text evidence="2">The sequence shown here is derived from an EMBL/GenBank/DDBJ whole genome shotgun (WGS) entry which is preliminary data.</text>
</comment>
<reference evidence="2 3" key="1">
    <citation type="submission" date="2018-08" db="EMBL/GenBank/DDBJ databases">
        <title>Chitinophaga sp. K20C18050901, a novel bacterium isolated from forest soil.</title>
        <authorList>
            <person name="Wang C."/>
        </authorList>
    </citation>
    <scope>NUCLEOTIDE SEQUENCE [LARGE SCALE GENOMIC DNA]</scope>
    <source>
        <strain evidence="2 3">K20C18050901</strain>
    </source>
</reference>
<evidence type="ECO:0000313" key="3">
    <source>
        <dbReference type="Proteomes" id="UP000261174"/>
    </source>
</evidence>
<evidence type="ECO:0000313" key="2">
    <source>
        <dbReference type="EMBL" id="RFM34416.1"/>
    </source>
</evidence>
<gene>
    <name evidence="2" type="ORF">DXN04_14135</name>
</gene>
<keyword evidence="1" id="KW-0472">Membrane</keyword>
<feature type="transmembrane region" description="Helical" evidence="1">
    <location>
        <begin position="55"/>
        <end position="81"/>
    </location>
</feature>
<proteinExistence type="predicted"/>
<sequence>MVPCRGGTGSLIISKRKEKKEIKSMARGKESKSEGKKNLHLIQLGVRQRRTSYEVVFFLSPGLLSFLRAMYQGFLFLFFLLKMITQKNTQMKHPEKLHTPPPLAKIMATSWAIQSETRVTRSRALCYAWGIFLNENVMLYRLAVKHGTRQKPQASTNNLTLFL</sequence>
<name>A0A3E1P2K1_9BACT</name>
<dbReference type="AlphaFoldDB" id="A0A3E1P2K1"/>
<dbReference type="Proteomes" id="UP000261174">
    <property type="component" value="Unassembled WGS sequence"/>
</dbReference>
<protein>
    <submittedName>
        <fullName evidence="2">Uncharacterized protein</fullName>
    </submittedName>
</protein>
<dbReference type="EMBL" id="QTJV01000004">
    <property type="protein sequence ID" value="RFM34416.1"/>
    <property type="molecule type" value="Genomic_DNA"/>
</dbReference>